<dbReference type="EMBL" id="JADCTT010000001">
    <property type="protein sequence ID" value="KAF9760205.1"/>
    <property type="molecule type" value="Genomic_DNA"/>
</dbReference>
<evidence type="ECO:0000259" key="2">
    <source>
        <dbReference type="Pfam" id="PF12697"/>
    </source>
</evidence>
<comment type="caution">
    <text evidence="3">The sequence shown here is derived from an EMBL/GenBank/DDBJ whole genome shotgun (WGS) entry which is preliminary data.</text>
</comment>
<accession>A0A8H7TUR5</accession>
<dbReference type="Pfam" id="PF12697">
    <property type="entry name" value="Abhydrolase_6"/>
    <property type="match status" value="1"/>
</dbReference>
<dbReference type="InterPro" id="IPR029058">
    <property type="entry name" value="AB_hydrolase_fold"/>
</dbReference>
<reference evidence="3" key="1">
    <citation type="submission" date="2020-10" db="EMBL/GenBank/DDBJ databases">
        <title>High-Quality Genome Resource of Clonostachys rosea strain S41 by Oxford Nanopore Long-Read Sequencing.</title>
        <authorList>
            <person name="Wang H."/>
        </authorList>
    </citation>
    <scope>NUCLEOTIDE SEQUENCE</scope>
    <source>
        <strain evidence="3">S41</strain>
    </source>
</reference>
<feature type="signal peptide" evidence="1">
    <location>
        <begin position="1"/>
        <end position="19"/>
    </location>
</feature>
<protein>
    <recommendedName>
        <fullName evidence="2">AB hydrolase-1 domain-containing protein</fullName>
    </recommendedName>
</protein>
<feature type="domain" description="AB hydrolase-1" evidence="2">
    <location>
        <begin position="114"/>
        <end position="369"/>
    </location>
</feature>
<sequence>MLFPRALLASAISGTMVLADSQPEARPLTQPYYPRRGQLLGIQSSRYCHVPEQGVRLPRWEDDYALQDFLSKATTRDSANYPSPIVGTKNETATYTIAASFCTPKNGGSKTVILATHGIGQARTHWNSAYRPEEYNFVQHAINQGYSVWFYDRLGNGESSRVSGFTNQLQIHKAILVELAKMVKAGQYTGDFGTPEKLALMSFSYGSYITHFTVAENPTIADAVVLTGINYNTTGLNFKGLVRSFVPRVAALQNPRRFGLLDAGWLTWSDTFAQINTYFKYPFYDIPTSSYAEEYKNAFGIAEFFTLTDGQFDASGFTGAALAITGETDYIVCDGECKGIFEEPARTIWKNAKFTPYLHPNTSHNFFFHKNATASFEVITSFLKSNEL</sequence>
<feature type="chain" id="PRO_5034882211" description="AB hydrolase-1 domain-containing protein" evidence="1">
    <location>
        <begin position="20"/>
        <end position="388"/>
    </location>
</feature>
<dbReference type="Proteomes" id="UP000616885">
    <property type="component" value="Unassembled WGS sequence"/>
</dbReference>
<name>A0A8H7TUR5_BIOOC</name>
<dbReference type="Gene3D" id="3.40.50.1820">
    <property type="entry name" value="alpha/beta hydrolase"/>
    <property type="match status" value="1"/>
</dbReference>
<gene>
    <name evidence="3" type="ORF">IM811_001899</name>
</gene>
<dbReference type="AlphaFoldDB" id="A0A8H7TUR5"/>
<evidence type="ECO:0000313" key="4">
    <source>
        <dbReference type="Proteomes" id="UP000616885"/>
    </source>
</evidence>
<proteinExistence type="predicted"/>
<evidence type="ECO:0000313" key="3">
    <source>
        <dbReference type="EMBL" id="KAF9760205.1"/>
    </source>
</evidence>
<keyword evidence="1" id="KW-0732">Signal</keyword>
<evidence type="ECO:0000256" key="1">
    <source>
        <dbReference type="SAM" id="SignalP"/>
    </source>
</evidence>
<organism evidence="3 4">
    <name type="scientific">Bionectria ochroleuca</name>
    <name type="common">Gliocladium roseum</name>
    <dbReference type="NCBI Taxonomy" id="29856"/>
    <lineage>
        <taxon>Eukaryota</taxon>
        <taxon>Fungi</taxon>
        <taxon>Dikarya</taxon>
        <taxon>Ascomycota</taxon>
        <taxon>Pezizomycotina</taxon>
        <taxon>Sordariomycetes</taxon>
        <taxon>Hypocreomycetidae</taxon>
        <taxon>Hypocreales</taxon>
        <taxon>Bionectriaceae</taxon>
        <taxon>Clonostachys</taxon>
    </lineage>
</organism>
<dbReference type="InterPro" id="IPR000073">
    <property type="entry name" value="AB_hydrolase_1"/>
</dbReference>
<dbReference type="SUPFAM" id="SSF53474">
    <property type="entry name" value="alpha/beta-Hydrolases"/>
    <property type="match status" value="1"/>
</dbReference>